<dbReference type="InterPro" id="IPR004352">
    <property type="entry name" value="GH114_TIM-barrel"/>
</dbReference>
<feature type="domain" description="Glycoside-hydrolase family GH114 TIM-barrel" evidence="2">
    <location>
        <begin position="46"/>
        <end position="267"/>
    </location>
</feature>
<keyword evidence="4" id="KW-1185">Reference proteome</keyword>
<dbReference type="RefSeq" id="WP_233251503.1">
    <property type="nucleotide sequence ID" value="NZ_RHPJ01000002.1"/>
</dbReference>
<dbReference type="EMBL" id="RHPJ01000002">
    <property type="protein sequence ID" value="TGO05170.1"/>
    <property type="molecule type" value="Genomic_DNA"/>
</dbReference>
<dbReference type="SUPFAM" id="SSF51445">
    <property type="entry name" value="(Trans)glycosidases"/>
    <property type="match status" value="1"/>
</dbReference>
<name>A0A4Z1E1D4_9MICO</name>
<evidence type="ECO:0000259" key="2">
    <source>
        <dbReference type="Pfam" id="PF03537"/>
    </source>
</evidence>
<feature type="chain" id="PRO_5021238767" description="Glycoside-hydrolase family GH114 TIM-barrel domain-containing protein" evidence="1">
    <location>
        <begin position="31"/>
        <end position="284"/>
    </location>
</feature>
<keyword evidence="1" id="KW-0732">Signal</keyword>
<evidence type="ECO:0000313" key="4">
    <source>
        <dbReference type="Proteomes" id="UP000297318"/>
    </source>
</evidence>
<evidence type="ECO:0000256" key="1">
    <source>
        <dbReference type="SAM" id="SignalP"/>
    </source>
</evidence>
<comment type="caution">
    <text evidence="3">The sequence shown here is derived from an EMBL/GenBank/DDBJ whole genome shotgun (WGS) entry which is preliminary data.</text>
</comment>
<dbReference type="Gene3D" id="3.20.20.70">
    <property type="entry name" value="Aldolase class I"/>
    <property type="match status" value="1"/>
</dbReference>
<dbReference type="Pfam" id="PF03537">
    <property type="entry name" value="Glyco_hydro_114"/>
    <property type="match status" value="1"/>
</dbReference>
<dbReference type="PANTHER" id="PTHR35273">
    <property type="entry name" value="ALPHA-1,4 POLYGALACTOSAMINIDASE, PUTATIVE (AFU_ORTHOLOGUE AFUA_3G07890)-RELATED"/>
    <property type="match status" value="1"/>
</dbReference>
<evidence type="ECO:0000313" key="3">
    <source>
        <dbReference type="EMBL" id="TGO05170.1"/>
    </source>
</evidence>
<gene>
    <name evidence="3" type="ORF">SERN_1174</name>
</gene>
<dbReference type="InterPro" id="IPR017853">
    <property type="entry name" value="GH"/>
</dbReference>
<dbReference type="AlphaFoldDB" id="A0A4Z1E1D4"/>
<sequence length="284" mass="29743">MATCATPRPGVATALLAAALGGLLAGCSTAADGGTDVVLPPTEGAFDYQLGEAYGEPVDLDVVARDVTAQPLADAYNVCYLNGFQTQPGALPDWEDGDGGALLRDASGAVVMDPEWPDEAVLDPSTPQQRIAILAVMGPQIRDCADAGFDAVELDNLDTFLRFEGVDRDGALALATSYVEVAHDAGLAVGQKNAADVGADAREVAGFDFAVVEECAVFDECGTYRAVYGEHVLQIEYSDTLRDRGLTVEEVCALPDRAPLTVVRDRLLVGPDDAAHEREQCPAG</sequence>
<feature type="signal peptide" evidence="1">
    <location>
        <begin position="1"/>
        <end position="30"/>
    </location>
</feature>
<dbReference type="PANTHER" id="PTHR35273:SF2">
    <property type="entry name" value="ALPHA-GALACTOSIDASE"/>
    <property type="match status" value="1"/>
</dbReference>
<dbReference type="Proteomes" id="UP000297318">
    <property type="component" value="Unassembled WGS sequence"/>
</dbReference>
<proteinExistence type="predicted"/>
<reference evidence="3 4" key="1">
    <citation type="submission" date="2018-11" db="EMBL/GenBank/DDBJ databases">
        <title>Complete genome sequencing of the Actinobacteria Serinibacter sp. K3-2.</title>
        <authorList>
            <person name="Rakitin A.L."/>
            <person name="Beletsky A.V."/>
            <person name="Mardanov A.V."/>
            <person name="Ravin N.V."/>
            <person name="Gromova A.S."/>
            <person name="Filippova S.N."/>
            <person name="Gal'Chenko V.F."/>
        </authorList>
    </citation>
    <scope>NUCLEOTIDE SEQUENCE [LARGE SCALE GENOMIC DNA]</scope>
    <source>
        <strain evidence="3 4">K3-2</strain>
    </source>
</reference>
<organism evidence="3 4">
    <name type="scientific">Serinibacter arcticus</name>
    <dbReference type="NCBI Taxonomy" id="1655435"/>
    <lineage>
        <taxon>Bacteria</taxon>
        <taxon>Bacillati</taxon>
        <taxon>Actinomycetota</taxon>
        <taxon>Actinomycetes</taxon>
        <taxon>Micrococcales</taxon>
        <taxon>Beutenbergiaceae</taxon>
        <taxon>Serinibacter</taxon>
    </lineage>
</organism>
<accession>A0A4Z1E1D4</accession>
<dbReference type="InterPro" id="IPR013785">
    <property type="entry name" value="Aldolase_TIM"/>
</dbReference>
<protein>
    <recommendedName>
        <fullName evidence="2">Glycoside-hydrolase family GH114 TIM-barrel domain-containing protein</fullName>
    </recommendedName>
</protein>